<dbReference type="Proteomes" id="UP000324222">
    <property type="component" value="Unassembled WGS sequence"/>
</dbReference>
<dbReference type="AlphaFoldDB" id="A0A5B7H5N8"/>
<organism evidence="1 2">
    <name type="scientific">Portunus trituberculatus</name>
    <name type="common">Swimming crab</name>
    <name type="synonym">Neptunus trituberculatus</name>
    <dbReference type="NCBI Taxonomy" id="210409"/>
    <lineage>
        <taxon>Eukaryota</taxon>
        <taxon>Metazoa</taxon>
        <taxon>Ecdysozoa</taxon>
        <taxon>Arthropoda</taxon>
        <taxon>Crustacea</taxon>
        <taxon>Multicrustacea</taxon>
        <taxon>Malacostraca</taxon>
        <taxon>Eumalacostraca</taxon>
        <taxon>Eucarida</taxon>
        <taxon>Decapoda</taxon>
        <taxon>Pleocyemata</taxon>
        <taxon>Brachyura</taxon>
        <taxon>Eubrachyura</taxon>
        <taxon>Portunoidea</taxon>
        <taxon>Portunidae</taxon>
        <taxon>Portuninae</taxon>
        <taxon>Portunus</taxon>
    </lineage>
</organism>
<evidence type="ECO:0000313" key="2">
    <source>
        <dbReference type="Proteomes" id="UP000324222"/>
    </source>
</evidence>
<accession>A0A5B7H5N8</accession>
<dbReference type="EMBL" id="VSRR010027016">
    <property type="protein sequence ID" value="MPC67951.1"/>
    <property type="molecule type" value="Genomic_DNA"/>
</dbReference>
<keyword evidence="2" id="KW-1185">Reference proteome</keyword>
<protein>
    <submittedName>
        <fullName evidence="1">Uncharacterized protein</fullName>
    </submittedName>
</protein>
<evidence type="ECO:0000313" key="1">
    <source>
        <dbReference type="EMBL" id="MPC67951.1"/>
    </source>
</evidence>
<comment type="caution">
    <text evidence="1">The sequence shown here is derived from an EMBL/GenBank/DDBJ whole genome shotgun (WGS) entry which is preliminary data.</text>
</comment>
<sequence>MAAPAWNGGRPDAAVNPRSGTMPLETWKACRLTIFPGRCEVVVREVVPASSSHLFLFSFSLSLFCFFSFPCYRRPPCPQYVILIAHFPSAARDVMRRSGKARHGVWHDTLPKVHYSFVISLPPPPPAPENCSSGKRKFY</sequence>
<proteinExistence type="predicted"/>
<name>A0A5B7H5N8_PORTR</name>
<reference evidence="1 2" key="1">
    <citation type="submission" date="2019-05" db="EMBL/GenBank/DDBJ databases">
        <title>Another draft genome of Portunus trituberculatus and its Hox gene families provides insights of decapod evolution.</title>
        <authorList>
            <person name="Jeong J.-H."/>
            <person name="Song I."/>
            <person name="Kim S."/>
            <person name="Choi T."/>
            <person name="Kim D."/>
            <person name="Ryu S."/>
            <person name="Kim W."/>
        </authorList>
    </citation>
    <scope>NUCLEOTIDE SEQUENCE [LARGE SCALE GENOMIC DNA]</scope>
    <source>
        <tissue evidence="1">Muscle</tissue>
    </source>
</reference>
<gene>
    <name evidence="1" type="ORF">E2C01_062138</name>
</gene>